<keyword evidence="12" id="KW-0378">Hydrolase</keyword>
<evidence type="ECO:0000259" key="24">
    <source>
        <dbReference type="PROSITE" id="PS50802"/>
    </source>
</evidence>
<evidence type="ECO:0000256" key="6">
    <source>
        <dbReference type="ARBA" id="ARBA00012759"/>
    </source>
</evidence>
<dbReference type="InterPro" id="IPR003323">
    <property type="entry name" value="OTU_dom"/>
</dbReference>
<evidence type="ECO:0000256" key="2">
    <source>
        <dbReference type="ARBA" id="ARBA00004406"/>
    </source>
</evidence>
<dbReference type="Gene3D" id="3.90.70.80">
    <property type="match status" value="1"/>
</dbReference>
<evidence type="ECO:0000256" key="22">
    <source>
        <dbReference type="ARBA" id="ARBA00078276"/>
    </source>
</evidence>
<dbReference type="PANTHER" id="PTHR12419:SF58">
    <property type="entry name" value="UBIQUITINYL HYDROLASE 1"/>
    <property type="match status" value="1"/>
</dbReference>
<feature type="compositionally biased region" description="Polar residues" evidence="23">
    <location>
        <begin position="486"/>
        <end position="495"/>
    </location>
</feature>
<keyword evidence="13" id="KW-0788">Thiol protease</keyword>
<keyword evidence="14" id="KW-0256">Endoplasmic reticulum</keyword>
<comment type="catalytic activity">
    <reaction evidence="1">
        <text>Thiol-dependent hydrolysis of ester, thioester, amide, peptide and isopeptide bonds formed by the C-terminal Gly of ubiquitin (a 76-residue protein attached to proteins as an intracellular targeting signal).</text>
        <dbReference type="EC" id="3.4.19.12"/>
    </reaction>
</comment>
<dbReference type="PROSITE" id="PS50802">
    <property type="entry name" value="OTU"/>
    <property type="match status" value="1"/>
</dbReference>
<organism evidence="25 26">
    <name type="scientific">Cervus elaphus hippelaphus</name>
    <name type="common">European red deer</name>
    <dbReference type="NCBI Taxonomy" id="46360"/>
    <lineage>
        <taxon>Eukaryota</taxon>
        <taxon>Metazoa</taxon>
        <taxon>Chordata</taxon>
        <taxon>Craniata</taxon>
        <taxon>Vertebrata</taxon>
        <taxon>Euteleostomi</taxon>
        <taxon>Mammalia</taxon>
        <taxon>Eutheria</taxon>
        <taxon>Laurasiatheria</taxon>
        <taxon>Artiodactyla</taxon>
        <taxon>Ruminantia</taxon>
        <taxon>Pecora</taxon>
        <taxon>Cervidae</taxon>
        <taxon>Cervinae</taxon>
        <taxon>Cervus</taxon>
    </lineage>
</organism>
<feature type="compositionally biased region" description="Polar residues" evidence="23">
    <location>
        <begin position="558"/>
        <end position="567"/>
    </location>
</feature>
<evidence type="ECO:0000256" key="17">
    <source>
        <dbReference type="ARBA" id="ARBA00052228"/>
    </source>
</evidence>
<comment type="function">
    <text evidence="18">No glycosyltransferase or deubiquitinase activity is detected for this potential multifunctional enzyme.</text>
</comment>
<dbReference type="EC" id="2.4.1.141" evidence="5"/>
<name>A0A212BZV1_CEREH</name>
<comment type="caution">
    <text evidence="25">The sequence shown here is derived from an EMBL/GenBank/DDBJ whole genome shotgun (WGS) entry which is preliminary data.</text>
</comment>
<dbReference type="GO" id="GO:0061578">
    <property type="term" value="F:K63-linked deubiquitinase activity"/>
    <property type="evidence" value="ECO:0007669"/>
    <property type="project" value="TreeGrafter"/>
</dbReference>
<feature type="region of interest" description="Disordered" evidence="23">
    <location>
        <begin position="359"/>
        <end position="380"/>
    </location>
</feature>
<evidence type="ECO:0000256" key="10">
    <source>
        <dbReference type="ARBA" id="ARBA00022679"/>
    </source>
</evidence>
<evidence type="ECO:0000256" key="23">
    <source>
        <dbReference type="SAM" id="MobiDB-lite"/>
    </source>
</evidence>
<evidence type="ECO:0000256" key="16">
    <source>
        <dbReference type="ARBA" id="ARBA00023268"/>
    </source>
</evidence>
<dbReference type="GO" id="GO:0016579">
    <property type="term" value="P:protein deubiquitination"/>
    <property type="evidence" value="ECO:0007669"/>
    <property type="project" value="TreeGrafter"/>
</dbReference>
<dbReference type="FunFam" id="3.90.70.80:FF:000015">
    <property type="entry name" value="Putative bifunctional UDP-N-acetylglucosamine transferase and deubiquitinase ALG13"/>
    <property type="match status" value="1"/>
</dbReference>
<sequence>MHKGWKKYCGQKSLNEASMDEYLGSLGLFRKLTAKDASCLFRAISEQLFCSQVHHLEIRKACVSYMRENQQTFESYVEGSFEKYLERLGDPKESAGQLEIRALSLIYNRDFILYRYPGKPPTYVTDNGYEDKILLCYSSNGHYDSVYSKQFQSSAAVCQAVLYEILYKDVFVVDEEELKTAVELFRSGSKKNRNNAVTGNEDAHIDYKNSTQDRGVQSRNRRNKENTSKMLFPYKVLKALDPEIYRNVEFDVWLDSRKADLKPVTQVTPVPAWNAMPSRKGRSYQKISGGYIPEIAMSEMDMKQRKKMFKKVRGKEVYMTMAYSRAEPLLPPRLQHSMHYGHDSPMHYSQTAGNVMSNEHFHPQHSSQRQGRGYGMPRDSSRFINRHNMAGPKVGFYPGPGKRCCQSYDNFSYRSRRSHRQMHCMNKECQFSFAPENGQMPRGLEETITFYEVEEGDETAYPALPNHGGPSTMVPASSRYCVARQGHSSGKQPLNSEEGDGQSDGGGYHEEYIYPSVTSYNYPQKVMVNSAAIAASCANNVPAPVLPNCAAANQASSTTSVSSQNAIQPLFVSPPTQGRP</sequence>
<evidence type="ECO:0000256" key="19">
    <source>
        <dbReference type="ARBA" id="ARBA00062784"/>
    </source>
</evidence>
<evidence type="ECO:0000256" key="3">
    <source>
        <dbReference type="ARBA" id="ARBA00004922"/>
    </source>
</evidence>
<keyword evidence="16" id="KW-0511">Multifunctional enzyme</keyword>
<proteinExistence type="inferred from homology"/>
<dbReference type="EC" id="3.4.19.12" evidence="6"/>
<evidence type="ECO:0000313" key="26">
    <source>
        <dbReference type="Proteomes" id="UP000242450"/>
    </source>
</evidence>
<gene>
    <name evidence="25" type="ORF">Celaphus_00009798</name>
</gene>
<keyword evidence="8" id="KW-0645">Protease</keyword>
<feature type="region of interest" description="Disordered" evidence="23">
    <location>
        <begin position="191"/>
        <end position="224"/>
    </location>
</feature>
<dbReference type="Proteomes" id="UP000242450">
    <property type="component" value="Chromosome X"/>
</dbReference>
<keyword evidence="10" id="KW-0808">Transferase</keyword>
<evidence type="ECO:0000256" key="11">
    <source>
        <dbReference type="ARBA" id="ARBA00022786"/>
    </source>
</evidence>
<evidence type="ECO:0000256" key="8">
    <source>
        <dbReference type="ARBA" id="ARBA00022670"/>
    </source>
</evidence>
<evidence type="ECO:0000256" key="20">
    <source>
        <dbReference type="ARBA" id="ARBA00065778"/>
    </source>
</evidence>
<keyword evidence="26" id="KW-1185">Reference proteome</keyword>
<dbReference type="GO" id="GO:0005789">
    <property type="term" value="C:endoplasmic reticulum membrane"/>
    <property type="evidence" value="ECO:0007669"/>
    <property type="project" value="UniProtKB-SubCell"/>
</dbReference>
<keyword evidence="11" id="KW-0833">Ubl conjugation pathway</keyword>
<evidence type="ECO:0000313" key="25">
    <source>
        <dbReference type="EMBL" id="OWJ99272.1"/>
    </source>
</evidence>
<keyword evidence="9" id="KW-0328">Glycosyltransferase</keyword>
<keyword evidence="15" id="KW-0472">Membrane</keyword>
<evidence type="ECO:0000256" key="1">
    <source>
        <dbReference type="ARBA" id="ARBA00000707"/>
    </source>
</evidence>
<protein>
    <recommendedName>
        <fullName evidence="7">UDP-N-acetylglucosamine transferase subunit ALG13</fullName>
        <ecNumber evidence="5">2.4.1.141</ecNumber>
        <ecNumber evidence="6">3.4.19.12</ecNumber>
    </recommendedName>
    <alternativeName>
        <fullName evidence="22">Asparagine-linked glycosylation 13 homolog</fullName>
    </alternativeName>
    <alternativeName>
        <fullName evidence="21">UDP-N-acetylglucosamine transferase subunit alg13</fullName>
    </alternativeName>
</protein>
<evidence type="ECO:0000256" key="5">
    <source>
        <dbReference type="ARBA" id="ARBA00012614"/>
    </source>
</evidence>
<dbReference type="GO" id="GO:0006508">
    <property type="term" value="P:proteolysis"/>
    <property type="evidence" value="ECO:0007669"/>
    <property type="project" value="UniProtKB-KW"/>
</dbReference>
<dbReference type="CDD" id="cd22795">
    <property type="entry name" value="OTU_ALG13"/>
    <property type="match status" value="1"/>
</dbReference>
<dbReference type="EMBL" id="MKHE01000034">
    <property type="protein sequence ID" value="OWJ99272.1"/>
    <property type="molecule type" value="Genomic_DNA"/>
</dbReference>
<evidence type="ECO:0000256" key="7">
    <source>
        <dbReference type="ARBA" id="ARBA00017468"/>
    </source>
</evidence>
<evidence type="ECO:0000256" key="9">
    <source>
        <dbReference type="ARBA" id="ARBA00022676"/>
    </source>
</evidence>
<dbReference type="OrthoDB" id="20273at2759"/>
<reference evidence="25 26" key="1">
    <citation type="journal article" date="2018" name="Mol. Genet. Genomics">
        <title>The red deer Cervus elaphus genome CerEla1.0: sequencing, annotating, genes, and chromosomes.</title>
        <authorList>
            <person name="Bana N.A."/>
            <person name="Nyiri A."/>
            <person name="Nagy J."/>
            <person name="Frank K."/>
            <person name="Nagy T."/>
            <person name="Steger V."/>
            <person name="Schiller M."/>
            <person name="Lakatos P."/>
            <person name="Sugar L."/>
            <person name="Horn P."/>
            <person name="Barta E."/>
            <person name="Orosz L."/>
        </authorList>
    </citation>
    <scope>NUCLEOTIDE SEQUENCE [LARGE SCALE GENOMIC DNA]</scope>
    <source>
        <strain evidence="25">Hungarian</strain>
    </source>
</reference>
<evidence type="ECO:0000256" key="18">
    <source>
        <dbReference type="ARBA" id="ARBA00057750"/>
    </source>
</evidence>
<dbReference type="PANTHER" id="PTHR12419">
    <property type="entry name" value="OTU DOMAIN CONTAINING PROTEIN"/>
    <property type="match status" value="1"/>
</dbReference>
<dbReference type="SUPFAM" id="SSF54001">
    <property type="entry name" value="Cysteine proteinases"/>
    <property type="match status" value="1"/>
</dbReference>
<evidence type="ECO:0000256" key="13">
    <source>
        <dbReference type="ARBA" id="ARBA00022807"/>
    </source>
</evidence>
<evidence type="ECO:0000256" key="14">
    <source>
        <dbReference type="ARBA" id="ARBA00022824"/>
    </source>
</evidence>
<dbReference type="GO" id="GO:0004843">
    <property type="term" value="F:cysteine-type deubiquitinase activity"/>
    <property type="evidence" value="ECO:0007669"/>
    <property type="project" value="UniProtKB-EC"/>
</dbReference>
<comment type="catalytic activity">
    <reaction evidence="17">
        <text>an N-acetyl-alpha-D-glucosaminyl-diphospho-di-trans,poly-cis-dolichol + UDP-N-acetyl-alpha-D-glucosamine = an N,N'-diacetylchitobiosyl-diphospho-di-trans,poly-cis-dolichol + UDP + H(+)</text>
        <dbReference type="Rhea" id="RHEA:23380"/>
        <dbReference type="Rhea" id="RHEA-COMP:19507"/>
        <dbReference type="Rhea" id="RHEA-COMP:19510"/>
        <dbReference type="ChEBI" id="CHEBI:15378"/>
        <dbReference type="ChEBI" id="CHEBI:57269"/>
        <dbReference type="ChEBI" id="CHEBI:57705"/>
        <dbReference type="ChEBI" id="CHEBI:58223"/>
        <dbReference type="ChEBI" id="CHEBI:58427"/>
        <dbReference type="EC" id="2.4.1.141"/>
    </reaction>
    <physiologicalReaction direction="left-to-right" evidence="17">
        <dbReference type="Rhea" id="RHEA:23381"/>
    </physiologicalReaction>
</comment>
<comment type="similarity">
    <text evidence="4">Belongs to the glycosyltransferase 28 family.</text>
</comment>
<evidence type="ECO:0000256" key="4">
    <source>
        <dbReference type="ARBA" id="ARBA00006962"/>
    </source>
</evidence>
<comment type="subunit">
    <text evidence="20">Forms with ALG14 the active heterodimeric UDP-N-acetylglucosamine transferase complex.</text>
</comment>
<dbReference type="Pfam" id="PF02338">
    <property type="entry name" value="OTU"/>
    <property type="match status" value="1"/>
</dbReference>
<evidence type="ECO:0000256" key="15">
    <source>
        <dbReference type="ARBA" id="ARBA00023136"/>
    </source>
</evidence>
<dbReference type="AlphaFoldDB" id="A0A212BZV1"/>
<evidence type="ECO:0000256" key="21">
    <source>
        <dbReference type="ARBA" id="ARBA00067535"/>
    </source>
</evidence>
<feature type="region of interest" description="Disordered" evidence="23">
    <location>
        <begin position="484"/>
        <end position="510"/>
    </location>
</feature>
<evidence type="ECO:0000256" key="12">
    <source>
        <dbReference type="ARBA" id="ARBA00022801"/>
    </source>
</evidence>
<dbReference type="GO" id="GO:0004577">
    <property type="term" value="F:N-acetylglucosaminyldiphosphodolichol N-acetylglucosaminyltransferase activity"/>
    <property type="evidence" value="ECO:0007669"/>
    <property type="project" value="UniProtKB-EC"/>
</dbReference>
<feature type="non-terminal residue" evidence="25">
    <location>
        <position position="580"/>
    </location>
</feature>
<dbReference type="InterPro" id="IPR047387">
    <property type="entry name" value="OTU_ALG13"/>
</dbReference>
<feature type="compositionally biased region" description="Polar residues" evidence="23">
    <location>
        <begin position="208"/>
        <end position="218"/>
    </location>
</feature>
<accession>A0A212BZV1</accession>
<comment type="subunit">
    <text evidence="19">Not able to interact with ALG14 to form an active UDP-N-acetylglucosamine transferase complex.</text>
</comment>
<comment type="pathway">
    <text evidence="3">Protein modification; protein glycosylation.</text>
</comment>
<feature type="domain" description="OTU" evidence="24">
    <location>
        <begin position="28"/>
        <end position="149"/>
    </location>
</feature>
<dbReference type="InterPro" id="IPR038765">
    <property type="entry name" value="Papain-like_cys_pep_sf"/>
</dbReference>
<dbReference type="InterPro" id="IPR050704">
    <property type="entry name" value="Peptidase_C85-like"/>
</dbReference>
<feature type="region of interest" description="Disordered" evidence="23">
    <location>
        <begin position="558"/>
        <end position="580"/>
    </location>
</feature>
<comment type="subcellular location">
    <subcellularLocation>
        <location evidence="2">Endoplasmic reticulum membrane</location>
        <topology evidence="2">Peripheral membrane protein</topology>
    </subcellularLocation>
</comment>